<dbReference type="Proteomes" id="UP000598196">
    <property type="component" value="Unassembled WGS sequence"/>
</dbReference>
<comment type="caution">
    <text evidence="3">The sequence shown here is derived from an EMBL/GenBank/DDBJ whole genome shotgun (WGS) entry which is preliminary data.</text>
</comment>
<accession>A0A917YPK7</accession>
<dbReference type="RefSeq" id="WP_146287722.1">
    <property type="nucleotide sequence ID" value="NZ_BMLP01000007.1"/>
</dbReference>
<evidence type="ECO:0000259" key="2">
    <source>
        <dbReference type="Pfam" id="PF13609"/>
    </source>
</evidence>
<feature type="signal peptide" evidence="1">
    <location>
        <begin position="1"/>
        <end position="18"/>
    </location>
</feature>
<dbReference type="EMBL" id="BMLP01000007">
    <property type="protein sequence ID" value="GGO36378.1"/>
    <property type="molecule type" value="Genomic_DNA"/>
</dbReference>
<organism evidence="3 4">
    <name type="scientific">Gemmobacter aquaticus</name>
    <dbReference type="NCBI Taxonomy" id="490185"/>
    <lineage>
        <taxon>Bacteria</taxon>
        <taxon>Pseudomonadati</taxon>
        <taxon>Pseudomonadota</taxon>
        <taxon>Alphaproteobacteria</taxon>
        <taxon>Rhodobacterales</taxon>
        <taxon>Paracoccaceae</taxon>
        <taxon>Gemmobacter</taxon>
    </lineage>
</organism>
<feature type="domain" description="Porin" evidence="2">
    <location>
        <begin position="7"/>
        <end position="325"/>
    </location>
</feature>
<dbReference type="Pfam" id="PF13609">
    <property type="entry name" value="Porin_4"/>
    <property type="match status" value="1"/>
</dbReference>
<reference evidence="3 4" key="1">
    <citation type="journal article" date="2014" name="Int. J. Syst. Evol. Microbiol.">
        <title>Complete genome sequence of Corynebacterium casei LMG S-19264T (=DSM 44701T), isolated from a smear-ripened cheese.</title>
        <authorList>
            <consortium name="US DOE Joint Genome Institute (JGI-PGF)"/>
            <person name="Walter F."/>
            <person name="Albersmeier A."/>
            <person name="Kalinowski J."/>
            <person name="Ruckert C."/>
        </authorList>
    </citation>
    <scope>NUCLEOTIDE SEQUENCE [LARGE SCALE GENOMIC DNA]</scope>
    <source>
        <strain evidence="3 4">CGMCC 1.7029</strain>
    </source>
</reference>
<dbReference type="SUPFAM" id="SSF56935">
    <property type="entry name" value="Porins"/>
    <property type="match status" value="1"/>
</dbReference>
<protein>
    <submittedName>
        <fullName evidence="3">Porin</fullName>
    </submittedName>
</protein>
<evidence type="ECO:0000313" key="4">
    <source>
        <dbReference type="Proteomes" id="UP000598196"/>
    </source>
</evidence>
<dbReference type="AlphaFoldDB" id="A0A917YPK7"/>
<dbReference type="InterPro" id="IPR023614">
    <property type="entry name" value="Porin_dom_sf"/>
</dbReference>
<proteinExistence type="predicted"/>
<dbReference type="OrthoDB" id="7326315at2"/>
<keyword evidence="1" id="KW-0732">Signal</keyword>
<keyword evidence="4" id="KW-1185">Reference proteome</keyword>
<dbReference type="Gene3D" id="2.40.160.10">
    <property type="entry name" value="Porin"/>
    <property type="match status" value="1"/>
</dbReference>
<feature type="chain" id="PRO_5037861805" evidence="1">
    <location>
        <begin position="19"/>
        <end position="341"/>
    </location>
</feature>
<gene>
    <name evidence="3" type="ORF">GCM10010991_30220</name>
</gene>
<name>A0A917YPK7_9RHOB</name>
<dbReference type="GO" id="GO:0015288">
    <property type="term" value="F:porin activity"/>
    <property type="evidence" value="ECO:0007669"/>
    <property type="project" value="InterPro"/>
</dbReference>
<dbReference type="GO" id="GO:0016020">
    <property type="term" value="C:membrane"/>
    <property type="evidence" value="ECO:0007669"/>
    <property type="project" value="InterPro"/>
</dbReference>
<dbReference type="InterPro" id="IPR033900">
    <property type="entry name" value="Gram_neg_porin_domain"/>
</dbReference>
<sequence length="341" mass="35173">MKKILLATSILAATTGFAAAEITLSGDARMGVVDYGNDPEFSARARVRFTMAGETDGGLAFGATFRADQATDAKGNEDMSAGTVYVQGEFGKFEMGDVASAAEAAFGDLDGVGYTGLNDYSDITYINGDGGDADSRGSVSLNPVNQGTGSLFSYSNAGFGFYVGLFDGVANGLSSVYEDAGFDASTVDSDMSYSVALSYGTDTWSAGIGYLANGDFTVDGTTPGGAPITADADGAEQIIVAGSGTFGATTVKAYYSDFDNWYFDNSYGLSVTYAADALSFTGYARRDSDVLAALTTDRTDQDSFGLGVAYDLGGGAALKAGIVDSDWEDDTIFDAGITMSF</sequence>
<evidence type="ECO:0000313" key="3">
    <source>
        <dbReference type="EMBL" id="GGO36378.1"/>
    </source>
</evidence>
<evidence type="ECO:0000256" key="1">
    <source>
        <dbReference type="SAM" id="SignalP"/>
    </source>
</evidence>